<protein>
    <submittedName>
        <fullName evidence="5">Superoxide dismutase family protein</fullName>
    </submittedName>
</protein>
<dbReference type="InterPro" id="IPR001424">
    <property type="entry name" value="SOD_Cu_Zn_dom"/>
</dbReference>
<dbReference type="EMBL" id="JAKIJS010000001">
    <property type="protein sequence ID" value="MCF6138388.1"/>
    <property type="molecule type" value="Genomic_DNA"/>
</dbReference>
<evidence type="ECO:0000259" key="4">
    <source>
        <dbReference type="Pfam" id="PF00080"/>
    </source>
</evidence>
<feature type="signal peptide" evidence="3">
    <location>
        <begin position="1"/>
        <end position="25"/>
    </location>
</feature>
<evidence type="ECO:0000256" key="3">
    <source>
        <dbReference type="SAM" id="SignalP"/>
    </source>
</evidence>
<feature type="region of interest" description="Disordered" evidence="2">
    <location>
        <begin position="177"/>
        <end position="196"/>
    </location>
</feature>
<dbReference type="Pfam" id="PF00080">
    <property type="entry name" value="Sod_Cu"/>
    <property type="match status" value="1"/>
</dbReference>
<dbReference type="PANTHER" id="PTHR10003">
    <property type="entry name" value="SUPEROXIDE DISMUTASE CU-ZN -RELATED"/>
    <property type="match status" value="1"/>
</dbReference>
<dbReference type="Proteomes" id="UP001649381">
    <property type="component" value="Unassembled WGS sequence"/>
</dbReference>
<reference evidence="5 6" key="1">
    <citation type="submission" date="2022-01" db="EMBL/GenBank/DDBJ databases">
        <title>Alkalihalobacillus sp. EGI L200015, a novel bacterium isolated from a salt lake sediment.</title>
        <authorList>
            <person name="Gao L."/>
            <person name="Fang B.-Z."/>
            <person name="Li W.-J."/>
        </authorList>
    </citation>
    <scope>NUCLEOTIDE SEQUENCE [LARGE SCALE GENOMIC DNA]</scope>
    <source>
        <strain evidence="5 6">KCTC 12718</strain>
    </source>
</reference>
<organism evidence="5 6">
    <name type="scientific">Pseudalkalibacillus berkeleyi</name>
    <dbReference type="NCBI Taxonomy" id="1069813"/>
    <lineage>
        <taxon>Bacteria</taxon>
        <taxon>Bacillati</taxon>
        <taxon>Bacillota</taxon>
        <taxon>Bacilli</taxon>
        <taxon>Bacillales</taxon>
        <taxon>Fictibacillaceae</taxon>
        <taxon>Pseudalkalibacillus</taxon>
    </lineage>
</organism>
<feature type="domain" description="Superoxide dismutase copper/zinc binding" evidence="4">
    <location>
        <begin position="64"/>
        <end position="195"/>
    </location>
</feature>
<name>A0ABS9H061_9BACL</name>
<keyword evidence="6" id="KW-1185">Reference proteome</keyword>
<dbReference type="SUPFAM" id="SSF49329">
    <property type="entry name" value="Cu,Zn superoxide dismutase-like"/>
    <property type="match status" value="1"/>
</dbReference>
<feature type="chain" id="PRO_5045719596" evidence="3">
    <location>
        <begin position="26"/>
        <end position="196"/>
    </location>
</feature>
<dbReference type="Gene3D" id="2.60.40.200">
    <property type="entry name" value="Superoxide dismutase, copper/zinc binding domain"/>
    <property type="match status" value="1"/>
</dbReference>
<evidence type="ECO:0000313" key="6">
    <source>
        <dbReference type="Proteomes" id="UP001649381"/>
    </source>
</evidence>
<dbReference type="CDD" id="cd00305">
    <property type="entry name" value="Cu-Zn_Superoxide_Dismutase"/>
    <property type="match status" value="1"/>
</dbReference>
<evidence type="ECO:0000313" key="5">
    <source>
        <dbReference type="EMBL" id="MCF6138388.1"/>
    </source>
</evidence>
<dbReference type="InterPro" id="IPR036423">
    <property type="entry name" value="SOD-like_Cu/Zn_dom_sf"/>
</dbReference>
<evidence type="ECO:0000256" key="2">
    <source>
        <dbReference type="SAM" id="MobiDB-lite"/>
    </source>
</evidence>
<proteinExistence type="inferred from homology"/>
<keyword evidence="3" id="KW-0732">Signal</keyword>
<gene>
    <name evidence="5" type="ORF">L2716_11675</name>
</gene>
<dbReference type="InterPro" id="IPR024134">
    <property type="entry name" value="SOD_Cu/Zn_/chaperone"/>
</dbReference>
<sequence length="196" mass="21588">MDELNHWFMWSIASFLILSGLAACAYENQRSANENDTVPVNISDASNQNYKQVDLYNNSKEKIGQARLAETPKGVMIQMKVSNLSPGVHGYHIHETGSCEAPDFKSAGEHYNPLTKEHGFNNPKGYHAGDLPNLKVDEDGMVSFTTYTKHVTLEKGKSNTLLDEDGSALVIHEKADDYKSNPSGESGKRVACGVIR</sequence>
<evidence type="ECO:0000256" key="1">
    <source>
        <dbReference type="ARBA" id="ARBA00010457"/>
    </source>
</evidence>
<comment type="similarity">
    <text evidence="1">Belongs to the Cu-Zn superoxide dismutase family.</text>
</comment>
<accession>A0ABS9H061</accession>
<comment type="caution">
    <text evidence="5">The sequence shown here is derived from an EMBL/GenBank/DDBJ whole genome shotgun (WGS) entry which is preliminary data.</text>
</comment>